<feature type="transmembrane region" description="Helical" evidence="13">
    <location>
        <begin position="91"/>
        <end position="111"/>
    </location>
</feature>
<evidence type="ECO:0000313" key="15">
    <source>
        <dbReference type="EMBL" id="KAJ3645143.1"/>
    </source>
</evidence>
<comment type="subcellular location">
    <subcellularLocation>
        <location evidence="1">Membrane</location>
        <topology evidence="1">Multi-pass membrane protein</topology>
    </subcellularLocation>
</comment>
<dbReference type="EMBL" id="JALNTZ010000007">
    <property type="protein sequence ID" value="KAJ3645143.1"/>
    <property type="molecule type" value="Genomic_DNA"/>
</dbReference>
<keyword evidence="8 13" id="KW-0472">Membrane</keyword>
<evidence type="ECO:0000256" key="9">
    <source>
        <dbReference type="ARBA" id="ARBA00023201"/>
    </source>
</evidence>
<dbReference type="Proteomes" id="UP001168821">
    <property type="component" value="Unassembled WGS sequence"/>
</dbReference>
<evidence type="ECO:0000256" key="1">
    <source>
        <dbReference type="ARBA" id="ARBA00004141"/>
    </source>
</evidence>
<evidence type="ECO:0000256" key="5">
    <source>
        <dbReference type="ARBA" id="ARBA00022847"/>
    </source>
</evidence>
<feature type="transmembrane region" description="Helical" evidence="13">
    <location>
        <begin position="322"/>
        <end position="341"/>
    </location>
</feature>
<feature type="transmembrane region" description="Helical" evidence="13">
    <location>
        <begin position="417"/>
        <end position="435"/>
    </location>
</feature>
<feature type="transmembrane region" description="Helical" evidence="13">
    <location>
        <begin position="156"/>
        <end position="176"/>
    </location>
</feature>
<comment type="function">
    <text evidence="10">May be an inorganic phosphate cotransporter.</text>
</comment>
<keyword evidence="7" id="KW-0915">Sodium</keyword>
<dbReference type="InterPro" id="IPR050382">
    <property type="entry name" value="MFS_Na/Anion_cotransporter"/>
</dbReference>
<dbReference type="SUPFAM" id="SSF103473">
    <property type="entry name" value="MFS general substrate transporter"/>
    <property type="match status" value="1"/>
</dbReference>
<comment type="similarity">
    <text evidence="2">Belongs to the major facilitator superfamily. Sodium/anion cotransporter family.</text>
</comment>
<dbReference type="GO" id="GO:0015293">
    <property type="term" value="F:symporter activity"/>
    <property type="evidence" value="ECO:0007669"/>
    <property type="project" value="UniProtKB-KW"/>
</dbReference>
<comment type="caution">
    <text evidence="15">The sequence shown here is derived from an EMBL/GenBank/DDBJ whole genome shotgun (WGS) entry which is preliminary data.</text>
</comment>
<protein>
    <recommendedName>
        <fullName evidence="11">Putative inorganic phosphate cotransporter</fullName>
    </recommendedName>
</protein>
<organism evidence="15 16">
    <name type="scientific">Zophobas morio</name>
    <dbReference type="NCBI Taxonomy" id="2755281"/>
    <lineage>
        <taxon>Eukaryota</taxon>
        <taxon>Metazoa</taxon>
        <taxon>Ecdysozoa</taxon>
        <taxon>Arthropoda</taxon>
        <taxon>Hexapoda</taxon>
        <taxon>Insecta</taxon>
        <taxon>Pterygota</taxon>
        <taxon>Neoptera</taxon>
        <taxon>Endopterygota</taxon>
        <taxon>Coleoptera</taxon>
        <taxon>Polyphaga</taxon>
        <taxon>Cucujiformia</taxon>
        <taxon>Tenebrionidae</taxon>
        <taxon>Zophobas</taxon>
    </lineage>
</organism>
<feature type="transmembrane region" description="Helical" evidence="13">
    <location>
        <begin position="347"/>
        <end position="369"/>
    </location>
</feature>
<feature type="transmembrane region" description="Helical" evidence="13">
    <location>
        <begin position="185"/>
        <end position="205"/>
    </location>
</feature>
<name>A0AA38M6R4_9CUCU</name>
<keyword evidence="16" id="KW-1185">Reference proteome</keyword>
<keyword evidence="9" id="KW-0739">Sodium transport</keyword>
<dbReference type="PANTHER" id="PTHR11662:SF280">
    <property type="entry name" value="FI21844P1-RELATED"/>
    <property type="match status" value="1"/>
</dbReference>
<evidence type="ECO:0000256" key="4">
    <source>
        <dbReference type="ARBA" id="ARBA00022692"/>
    </source>
</evidence>
<evidence type="ECO:0000256" key="7">
    <source>
        <dbReference type="ARBA" id="ARBA00023053"/>
    </source>
</evidence>
<dbReference type="GO" id="GO:0016020">
    <property type="term" value="C:membrane"/>
    <property type="evidence" value="ECO:0007669"/>
    <property type="project" value="UniProtKB-SubCell"/>
</dbReference>
<evidence type="ECO:0000256" key="10">
    <source>
        <dbReference type="ARBA" id="ARBA00054632"/>
    </source>
</evidence>
<evidence type="ECO:0000256" key="2">
    <source>
        <dbReference type="ARBA" id="ARBA00008586"/>
    </source>
</evidence>
<evidence type="ECO:0000259" key="14">
    <source>
        <dbReference type="PROSITE" id="PS50850"/>
    </source>
</evidence>
<feature type="transmembrane region" description="Helical" evidence="13">
    <location>
        <begin position="381"/>
        <end position="405"/>
    </location>
</feature>
<evidence type="ECO:0000256" key="13">
    <source>
        <dbReference type="SAM" id="Phobius"/>
    </source>
</evidence>
<feature type="compositionally biased region" description="Basic and acidic residues" evidence="12">
    <location>
        <begin position="453"/>
        <end position="471"/>
    </location>
</feature>
<keyword evidence="5" id="KW-0769">Symport</keyword>
<proteinExistence type="inferred from homology"/>
<feature type="region of interest" description="Disordered" evidence="12">
    <location>
        <begin position="446"/>
        <end position="471"/>
    </location>
</feature>
<dbReference type="InterPro" id="IPR011701">
    <property type="entry name" value="MFS"/>
</dbReference>
<dbReference type="FunFam" id="1.20.1250.20:FF:000003">
    <property type="entry name" value="Solute carrier family 17 member 3"/>
    <property type="match status" value="1"/>
</dbReference>
<evidence type="ECO:0000313" key="16">
    <source>
        <dbReference type="Proteomes" id="UP001168821"/>
    </source>
</evidence>
<keyword evidence="9" id="KW-0406">Ion transport</keyword>
<evidence type="ECO:0000256" key="8">
    <source>
        <dbReference type="ARBA" id="ARBA00023136"/>
    </source>
</evidence>
<dbReference type="FunFam" id="1.20.1250.20:FF:000144">
    <property type="entry name" value="Picot, isoform B"/>
    <property type="match status" value="1"/>
</dbReference>
<sequence length="471" mass="51449">MILNCAIIENCFGTRHLQFFLLFITLLIVNGQRTCLSVAIIAMTEKIPPEPGIITYPQWTNTDTILSSFFWGYLATQTVGGQLGEHFGPKWFLVGTTILGSVCNVLIPILAQSWGSTGVIICRVVQGLSQGFLLPSTHILISRWTPLYERTTVTNVVYSGMSLGVVTSMMFTGAIAESKLGWPHAFYILGFAGIACGIILGFFGVNSPSLHKNISIDERNYIESSNSVSQKEKVPTPWRSILTSLPVWAILVSSCGENWGTFTLLTEIPSFLSNIMNFDINSNGHLSALPYLVTFFVSFVPPLIADRLISSKTLSIGTTRKIFNSIGMFVPGLALFVLGFVDGTQKVAAVALLVVAVAASSFLNAGEFVNMIDVAPNHTGTILGLTNGSGQLFSILAPLTVGFFGNDKTELILWRKVFWLTTGIYFSTGLFYAIFASGEVQTWNDLENNNSESRNEDRGKEKVEGTRDIVE</sequence>
<dbReference type="GO" id="GO:0006820">
    <property type="term" value="P:monoatomic anion transport"/>
    <property type="evidence" value="ECO:0007669"/>
    <property type="project" value="TreeGrafter"/>
</dbReference>
<feature type="transmembrane region" description="Helical" evidence="13">
    <location>
        <begin position="288"/>
        <end position="310"/>
    </location>
</feature>
<keyword evidence="4 13" id="KW-0812">Transmembrane</keyword>
<evidence type="ECO:0000256" key="3">
    <source>
        <dbReference type="ARBA" id="ARBA00022448"/>
    </source>
</evidence>
<dbReference type="Gene3D" id="1.20.1250.20">
    <property type="entry name" value="MFS general substrate transporter like domains"/>
    <property type="match status" value="2"/>
</dbReference>
<gene>
    <name evidence="15" type="ORF">Zmor_022827</name>
</gene>
<evidence type="ECO:0000256" key="6">
    <source>
        <dbReference type="ARBA" id="ARBA00022989"/>
    </source>
</evidence>
<feature type="transmembrane region" description="Helical" evidence="13">
    <location>
        <begin position="20"/>
        <end position="44"/>
    </location>
</feature>
<dbReference type="InterPro" id="IPR020846">
    <property type="entry name" value="MFS_dom"/>
</dbReference>
<evidence type="ECO:0000256" key="12">
    <source>
        <dbReference type="SAM" id="MobiDB-lite"/>
    </source>
</evidence>
<keyword evidence="6 13" id="KW-1133">Transmembrane helix</keyword>
<dbReference type="InterPro" id="IPR036259">
    <property type="entry name" value="MFS_trans_sf"/>
</dbReference>
<dbReference type="PANTHER" id="PTHR11662">
    <property type="entry name" value="SOLUTE CARRIER FAMILY 17"/>
    <property type="match status" value="1"/>
</dbReference>
<accession>A0AA38M6R4</accession>
<evidence type="ECO:0000256" key="11">
    <source>
        <dbReference type="ARBA" id="ARBA00068450"/>
    </source>
</evidence>
<dbReference type="AlphaFoldDB" id="A0AA38M6R4"/>
<reference evidence="15" key="1">
    <citation type="journal article" date="2023" name="G3 (Bethesda)">
        <title>Whole genome assemblies of Zophobas morio and Tenebrio molitor.</title>
        <authorList>
            <person name="Kaur S."/>
            <person name="Stinson S.A."/>
            <person name="diCenzo G.C."/>
        </authorList>
    </citation>
    <scope>NUCLEOTIDE SEQUENCE</scope>
    <source>
        <strain evidence="15">QUZm001</strain>
    </source>
</reference>
<feature type="domain" description="Major facilitator superfamily (MFS) profile" evidence="14">
    <location>
        <begin position="18"/>
        <end position="441"/>
    </location>
</feature>
<keyword evidence="3" id="KW-0813">Transport</keyword>
<dbReference type="PROSITE" id="PS50850">
    <property type="entry name" value="MFS"/>
    <property type="match status" value="1"/>
</dbReference>
<dbReference type="Pfam" id="PF07690">
    <property type="entry name" value="MFS_1"/>
    <property type="match status" value="1"/>
</dbReference>
<dbReference type="GO" id="GO:0006814">
    <property type="term" value="P:sodium ion transport"/>
    <property type="evidence" value="ECO:0007669"/>
    <property type="project" value="UniProtKB-KW"/>
</dbReference>